<name>A0AB34PMM7_CANAX</name>
<protein>
    <recommendedName>
        <fullName evidence="3">LSM12 anticodon-binding domain-containing protein</fullName>
    </recommendedName>
</protein>
<evidence type="ECO:0000313" key="2">
    <source>
        <dbReference type="Proteomes" id="UP000030161"/>
    </source>
</evidence>
<comment type="caution">
    <text evidence="1">The sequence shown here is derived from an EMBL/GenBank/DDBJ whole genome shotgun (WGS) entry which is preliminary data.</text>
</comment>
<proteinExistence type="predicted"/>
<accession>A0AB34PMM7</accession>
<sequence length="226" mass="25678">MSFQNFDQIINLKVKIITLLDQIIIGQIYTYSSSNEIIIIRTKTNINDNKQNSSSTSTYRIINTAFIKSIQVLPPFSRKNGNNKSDSSSSSSSSSASTLLEFINIDDLDKRLNHEINNYKPQPIQPIQQQQQASHTQPSNISTLLFNRLVKLYGDKNVKFGNGNNSTTSTKQSEIIIFNEIKIIKPFTNIKSNIQIIKENGKKHLDSIQRALNQFWLEIDNEKRGG</sequence>
<reference evidence="1 2" key="1">
    <citation type="submission" date="2013-12" db="EMBL/GenBank/DDBJ databases">
        <title>The Genome Sequence of Candida albicans P78048.</title>
        <authorList>
            <consortium name="The Broad Institute Genome Sequencing Platform"/>
            <consortium name="The Broad Institute Genome Sequencing Center for Infectious Disease"/>
            <person name="Cuomo C."/>
            <person name="Bennett R."/>
            <person name="Hirakawa M."/>
            <person name="Noverr M."/>
            <person name="Mitchell A."/>
            <person name="Young S.K."/>
            <person name="Zeng Q."/>
            <person name="Gargeya S."/>
            <person name="Fitzgerald M."/>
            <person name="Abouelleil A."/>
            <person name="Alvarado L."/>
            <person name="Berlin A.M."/>
            <person name="Chapman S.B."/>
            <person name="Dewar J."/>
            <person name="Goldberg J."/>
            <person name="Griggs A."/>
            <person name="Gujja S."/>
            <person name="Hansen M."/>
            <person name="Howarth C."/>
            <person name="Imamovic A."/>
            <person name="Larimer J."/>
            <person name="McCowan C."/>
            <person name="Murphy C."/>
            <person name="Pearson M."/>
            <person name="Priest M."/>
            <person name="Roberts A."/>
            <person name="Saif S."/>
            <person name="Shea T."/>
            <person name="Sykes S."/>
            <person name="Wortman J."/>
            <person name="Nusbaum C."/>
            <person name="Birren B."/>
        </authorList>
    </citation>
    <scope>NUCLEOTIDE SEQUENCE [LARGE SCALE GENOMIC DNA]</scope>
    <source>
        <strain evidence="1 2">P78048</strain>
    </source>
</reference>
<organism evidence="1 2">
    <name type="scientific">Candida albicans P78048</name>
    <dbReference type="NCBI Taxonomy" id="1094989"/>
    <lineage>
        <taxon>Eukaryota</taxon>
        <taxon>Fungi</taxon>
        <taxon>Dikarya</taxon>
        <taxon>Ascomycota</taxon>
        <taxon>Saccharomycotina</taxon>
        <taxon>Pichiomycetes</taxon>
        <taxon>Debaryomycetaceae</taxon>
        <taxon>Candida/Lodderomyces clade</taxon>
        <taxon>Candida</taxon>
    </lineage>
</organism>
<gene>
    <name evidence="1" type="ORF">MG3_05222</name>
</gene>
<dbReference type="AlphaFoldDB" id="A0AB34PMM7"/>
<evidence type="ECO:0008006" key="3">
    <source>
        <dbReference type="Google" id="ProtNLM"/>
    </source>
</evidence>
<dbReference type="InterPro" id="IPR039683">
    <property type="entry name" value="Lsm12-like"/>
</dbReference>
<dbReference type="InterPro" id="IPR016521">
    <property type="entry name" value="RNA-processing_Lsm12"/>
</dbReference>
<dbReference type="PANTHER" id="PTHR13542">
    <property type="entry name" value="LSM12 HOMOLOG"/>
    <property type="match status" value="1"/>
</dbReference>
<evidence type="ECO:0000313" key="1">
    <source>
        <dbReference type="EMBL" id="KGR05227.1"/>
    </source>
</evidence>
<dbReference type="EMBL" id="AJIX01000040">
    <property type="protein sequence ID" value="KGR05227.1"/>
    <property type="molecule type" value="Genomic_DNA"/>
</dbReference>
<dbReference type="Proteomes" id="UP000030161">
    <property type="component" value="Unassembled WGS sequence"/>
</dbReference>
<dbReference type="PIRSF" id="PIRSF007783">
    <property type="entry name" value="UCP007783_YHR121w"/>
    <property type="match status" value="1"/>
</dbReference>
<dbReference type="SMR" id="A0AB34PMM7"/>